<evidence type="ECO:0008006" key="3">
    <source>
        <dbReference type="Google" id="ProtNLM"/>
    </source>
</evidence>
<accession>A0ABT1AAA0</accession>
<dbReference type="RefSeq" id="WP_252444709.1">
    <property type="nucleotide sequence ID" value="NZ_JAGSOV010000070.1"/>
</dbReference>
<protein>
    <recommendedName>
        <fullName evidence="3">Excreted virulence factor EspC (Type VII ESX diderm)</fullName>
    </recommendedName>
</protein>
<gene>
    <name evidence="1" type="ORF">KDL28_32210</name>
</gene>
<dbReference type="EMBL" id="JAGSOV010000070">
    <property type="protein sequence ID" value="MCO1659744.1"/>
    <property type="molecule type" value="Genomic_DNA"/>
</dbReference>
<reference evidence="1" key="1">
    <citation type="submission" date="2021-04" db="EMBL/GenBank/DDBJ databases">
        <title>Pseudonocardia sp. nov., isolated from sandy soil of mangrove forest.</title>
        <authorList>
            <person name="Zan Z."/>
            <person name="Huang R."/>
            <person name="Liu W."/>
        </authorList>
    </citation>
    <scope>NUCLEOTIDE SEQUENCE</scope>
    <source>
        <strain evidence="1">S2-4</strain>
    </source>
</reference>
<proteinExistence type="predicted"/>
<organism evidence="1 2">
    <name type="scientific">Pseudonocardia humida</name>
    <dbReference type="NCBI Taxonomy" id="2800819"/>
    <lineage>
        <taxon>Bacteria</taxon>
        <taxon>Bacillati</taxon>
        <taxon>Actinomycetota</taxon>
        <taxon>Actinomycetes</taxon>
        <taxon>Pseudonocardiales</taxon>
        <taxon>Pseudonocardiaceae</taxon>
        <taxon>Pseudonocardia</taxon>
    </lineage>
</organism>
<comment type="caution">
    <text evidence="1">The sequence shown here is derived from an EMBL/GenBank/DDBJ whole genome shotgun (WGS) entry which is preliminary data.</text>
</comment>
<evidence type="ECO:0000313" key="2">
    <source>
        <dbReference type="Proteomes" id="UP001165283"/>
    </source>
</evidence>
<keyword evidence="2" id="KW-1185">Reference proteome</keyword>
<evidence type="ECO:0000313" key="1">
    <source>
        <dbReference type="EMBL" id="MCO1659744.1"/>
    </source>
</evidence>
<sequence length="119" mass="12181">MKHISRYVTAAAASALDQAAGAVIDALGEVVPRHVALSALLEAAAGQVDSVIESLVQVRAAGLAARLQALQERSHPGNEFADGPPVAGSGPVPVFSNTFPIGTRSALRSGSSRRIPFGR</sequence>
<name>A0ABT1AAA0_9PSEU</name>
<dbReference type="Proteomes" id="UP001165283">
    <property type="component" value="Unassembled WGS sequence"/>
</dbReference>